<dbReference type="EMBL" id="QRXJ01000006">
    <property type="protein sequence ID" value="RGT90961.1"/>
    <property type="molecule type" value="Genomic_DNA"/>
</dbReference>
<feature type="domain" description="LysM" evidence="2">
    <location>
        <begin position="120"/>
        <end position="173"/>
    </location>
</feature>
<protein>
    <submittedName>
        <fullName evidence="3">LysM domain-containing protein</fullName>
    </submittedName>
</protein>
<dbReference type="Pfam" id="PF01476">
    <property type="entry name" value="LysM"/>
    <property type="match status" value="1"/>
</dbReference>
<dbReference type="CDD" id="cd00118">
    <property type="entry name" value="LysM"/>
    <property type="match status" value="1"/>
</dbReference>
<accession>A0A412QJ73</accession>
<dbReference type="SUPFAM" id="SSF54106">
    <property type="entry name" value="LysM domain"/>
    <property type="match status" value="1"/>
</dbReference>
<comment type="caution">
    <text evidence="3">The sequence shown here is derived from an EMBL/GenBank/DDBJ whole genome shotgun (WGS) entry which is preliminary data.</text>
</comment>
<proteinExistence type="predicted"/>
<keyword evidence="1" id="KW-1133">Transmembrane helix</keyword>
<dbReference type="SMART" id="SM00257">
    <property type="entry name" value="LysM"/>
    <property type="match status" value="1"/>
</dbReference>
<evidence type="ECO:0000313" key="4">
    <source>
        <dbReference type="Proteomes" id="UP000283360"/>
    </source>
</evidence>
<sequence length="182" mass="21193">MFDCVLTNIRSYCILITEQLFGNILSISGTRKLKKKREDFIMRSERRTDIPMDRYHAGEKRRKYCHYAKFRRTGFFRRFLTGIAAVVLIMSMSFGFGSFFSSAHDSGTETSVPSAERYYKSVQIEKGDSLWSIAQQYMGSEDSVYEYMDELAKANHLSMKDRNNLQEGDYLVVSYYGEEAVY</sequence>
<dbReference type="InterPro" id="IPR018392">
    <property type="entry name" value="LysM"/>
</dbReference>
<gene>
    <name evidence="3" type="ORF">DWX03_05990</name>
</gene>
<feature type="transmembrane region" description="Helical" evidence="1">
    <location>
        <begin position="79"/>
        <end position="100"/>
    </location>
</feature>
<keyword evidence="1" id="KW-0812">Transmembrane</keyword>
<reference evidence="3 4" key="1">
    <citation type="submission" date="2018-08" db="EMBL/GenBank/DDBJ databases">
        <title>A genome reference for cultivated species of the human gut microbiota.</title>
        <authorList>
            <person name="Zou Y."/>
            <person name="Xue W."/>
            <person name="Luo G."/>
        </authorList>
    </citation>
    <scope>NUCLEOTIDE SEQUENCE [LARGE SCALE GENOMIC DNA]</scope>
    <source>
        <strain evidence="3 4">AF18-12LB</strain>
    </source>
</reference>
<organism evidence="3 4">
    <name type="scientific">Coprococcus comes</name>
    <dbReference type="NCBI Taxonomy" id="410072"/>
    <lineage>
        <taxon>Bacteria</taxon>
        <taxon>Bacillati</taxon>
        <taxon>Bacillota</taxon>
        <taxon>Clostridia</taxon>
        <taxon>Lachnospirales</taxon>
        <taxon>Lachnospiraceae</taxon>
        <taxon>Coprococcus</taxon>
    </lineage>
</organism>
<keyword evidence="1" id="KW-0472">Membrane</keyword>
<dbReference type="PROSITE" id="PS51782">
    <property type="entry name" value="LYSM"/>
    <property type="match status" value="1"/>
</dbReference>
<dbReference type="Gene3D" id="3.10.350.10">
    <property type="entry name" value="LysM domain"/>
    <property type="match status" value="1"/>
</dbReference>
<dbReference type="Proteomes" id="UP000283360">
    <property type="component" value="Unassembled WGS sequence"/>
</dbReference>
<evidence type="ECO:0000259" key="2">
    <source>
        <dbReference type="PROSITE" id="PS51782"/>
    </source>
</evidence>
<evidence type="ECO:0000256" key="1">
    <source>
        <dbReference type="SAM" id="Phobius"/>
    </source>
</evidence>
<dbReference type="InterPro" id="IPR036779">
    <property type="entry name" value="LysM_dom_sf"/>
</dbReference>
<keyword evidence="4" id="KW-1185">Reference proteome</keyword>
<dbReference type="AlphaFoldDB" id="A0A412QJ73"/>
<evidence type="ECO:0000313" key="3">
    <source>
        <dbReference type="EMBL" id="RGT90961.1"/>
    </source>
</evidence>
<name>A0A412QJ73_9FIRM</name>